<evidence type="ECO:0000313" key="2">
    <source>
        <dbReference type="Proteomes" id="UP000287168"/>
    </source>
</evidence>
<accession>A0A3S3YTA4</accession>
<gene>
    <name evidence="1" type="ORF">EP867_00610</name>
</gene>
<name>A0A3S3YTA4_9RHOB</name>
<proteinExistence type="predicted"/>
<dbReference type="EMBL" id="SBLC01000001">
    <property type="protein sequence ID" value="RWY45561.1"/>
    <property type="molecule type" value="Genomic_DNA"/>
</dbReference>
<keyword evidence="2" id="KW-1185">Reference proteome</keyword>
<evidence type="ECO:0000313" key="1">
    <source>
        <dbReference type="EMBL" id="RWY45561.1"/>
    </source>
</evidence>
<protein>
    <submittedName>
        <fullName evidence="1">DUF2125 domain-containing protein</fullName>
    </submittedName>
</protein>
<comment type="caution">
    <text evidence="1">The sequence shown here is derived from an EMBL/GenBank/DDBJ whole genome shotgun (WGS) entry which is preliminary data.</text>
</comment>
<dbReference type="AlphaFoldDB" id="A0A3S3YTA4"/>
<sequence>MTTAGPAEMISPENCPSGLKGFRMSLLRQSVFTGAFVLLAAPAFAQVSADELWKNWQAVSKDMGYELAAGDLTRSGDRLVAKDVTFNMVTEEMKVINRVPEMVLRETGGAVEVTASPEWLSESTVTVDGETQSIATTLSQTGYLMTVTGTAAEPVYKFKADSMSFAQKIPLPAENAKAQGSVNTSGTLIALDGGFTLTGSGDAQQMTYSFNAADMKIVLKAGGESADQRSSFTLDMKELTSDFQGNLPPKAAAESDLTSLLKTGLTGISNHKSGPVEFSVDVASPDMPFKGEGRFSSTASSFGLSGSEIKLDLDLKGIQAGPAGDKPSASDLILRGLAMLNPSATDDTEVFKSGTLTVTINESQALLDNLSATGLIPADQMMGVQMMLAMFTKAGDTPGSITSTVEVTETGDFLVNGQSMQ</sequence>
<dbReference type="Proteomes" id="UP000287168">
    <property type="component" value="Unassembled WGS sequence"/>
</dbReference>
<dbReference type="OrthoDB" id="7791409at2"/>
<reference evidence="1 2" key="1">
    <citation type="journal article" date="2015" name="Int. J. Syst. Evol. Microbiol.">
        <title>Gemmobacter intermedius sp. nov., isolated from a white stork (Ciconia ciconia).</title>
        <authorList>
            <person name="Kampfer P."/>
            <person name="Jerzak L."/>
            <person name="Wilharm G."/>
            <person name="Golke J."/>
            <person name="Busse H.J."/>
            <person name="Glaeser S.P."/>
        </authorList>
    </citation>
    <scope>NUCLEOTIDE SEQUENCE [LARGE SCALE GENOMIC DNA]</scope>
    <source>
        <strain evidence="1 2">119/4</strain>
    </source>
</reference>
<organism evidence="1 2">
    <name type="scientific">Falsigemmobacter intermedius</name>
    <dbReference type="NCBI Taxonomy" id="1553448"/>
    <lineage>
        <taxon>Bacteria</taxon>
        <taxon>Pseudomonadati</taxon>
        <taxon>Pseudomonadota</taxon>
        <taxon>Alphaproteobacteria</taxon>
        <taxon>Rhodobacterales</taxon>
        <taxon>Paracoccaceae</taxon>
        <taxon>Falsigemmobacter</taxon>
    </lineage>
</organism>